<evidence type="ECO:0000256" key="5">
    <source>
        <dbReference type="ARBA" id="ARBA00011245"/>
    </source>
</evidence>
<keyword evidence="11" id="KW-0479">Metal-binding</keyword>
<comment type="caution">
    <text evidence="21">The sequence shown here is derived from an EMBL/GenBank/DDBJ whole genome shotgun (WGS) entry which is preliminary data.</text>
</comment>
<dbReference type="PROSITE" id="PS51918">
    <property type="entry name" value="RADICAL_SAM"/>
    <property type="match status" value="1"/>
</dbReference>
<feature type="region of interest" description="Disordered" evidence="19">
    <location>
        <begin position="484"/>
        <end position="547"/>
    </location>
</feature>
<dbReference type="GO" id="GO:0051989">
    <property type="term" value="F:coproporphyrinogen dehydrogenase activity"/>
    <property type="evidence" value="ECO:0007669"/>
    <property type="project" value="UniProtKB-EC"/>
</dbReference>
<comment type="function">
    <text evidence="16">Involved in the heme biosynthesis. Catalyzes the anaerobic oxidative decarboxylation of propionate groups of rings A and B of coproporphyrinogen III to yield the vinyl groups in protoporphyrinogen IX.</text>
</comment>
<dbReference type="InterPro" id="IPR023404">
    <property type="entry name" value="rSAM_horseshoe"/>
</dbReference>
<evidence type="ECO:0000256" key="17">
    <source>
        <dbReference type="ARBA" id="ARBA00030263"/>
    </source>
</evidence>
<dbReference type="GO" id="GO:0051539">
    <property type="term" value="F:4 iron, 4 sulfur cluster binding"/>
    <property type="evidence" value="ECO:0007669"/>
    <property type="project" value="UniProtKB-KW"/>
</dbReference>
<dbReference type="NCBIfam" id="TIGR00538">
    <property type="entry name" value="hemN"/>
    <property type="match status" value="1"/>
</dbReference>
<comment type="subcellular location">
    <subcellularLocation>
        <location evidence="2">Cytoplasm</location>
    </subcellularLocation>
</comment>
<evidence type="ECO:0000256" key="14">
    <source>
        <dbReference type="ARBA" id="ARBA00023014"/>
    </source>
</evidence>
<feature type="domain" description="Radical SAM core" evidence="20">
    <location>
        <begin position="80"/>
        <end position="314"/>
    </location>
</feature>
<dbReference type="SFLD" id="SFLDS00029">
    <property type="entry name" value="Radical_SAM"/>
    <property type="match status" value="1"/>
</dbReference>
<dbReference type="GO" id="GO:0005737">
    <property type="term" value="C:cytoplasm"/>
    <property type="evidence" value="ECO:0007669"/>
    <property type="project" value="UniProtKB-SubCell"/>
</dbReference>
<keyword evidence="14" id="KW-0411">Iron-sulfur</keyword>
<evidence type="ECO:0000256" key="16">
    <source>
        <dbReference type="ARBA" id="ARBA00024295"/>
    </source>
</evidence>
<dbReference type="SFLD" id="SFLDG01082">
    <property type="entry name" value="B12-binding_domain_containing"/>
    <property type="match status" value="1"/>
</dbReference>
<evidence type="ECO:0000256" key="6">
    <source>
        <dbReference type="ARBA" id="ARBA00011912"/>
    </source>
</evidence>
<comment type="catalytic activity">
    <reaction evidence="18">
        <text>coproporphyrinogen III + 2 S-adenosyl-L-methionine = protoporphyrinogen IX + 2 5'-deoxyadenosine + 2 L-methionine + 2 CO2</text>
        <dbReference type="Rhea" id="RHEA:15425"/>
        <dbReference type="ChEBI" id="CHEBI:16526"/>
        <dbReference type="ChEBI" id="CHEBI:17319"/>
        <dbReference type="ChEBI" id="CHEBI:57307"/>
        <dbReference type="ChEBI" id="CHEBI:57309"/>
        <dbReference type="ChEBI" id="CHEBI:57844"/>
        <dbReference type="ChEBI" id="CHEBI:59789"/>
        <dbReference type="EC" id="1.3.98.3"/>
    </reaction>
</comment>
<dbReference type="CDD" id="cd01335">
    <property type="entry name" value="Radical_SAM"/>
    <property type="match status" value="1"/>
</dbReference>
<dbReference type="Gene3D" id="3.80.30.20">
    <property type="entry name" value="tm_1862 like domain"/>
    <property type="match status" value="1"/>
</dbReference>
<evidence type="ECO:0000313" key="22">
    <source>
        <dbReference type="Proteomes" id="UP000542973"/>
    </source>
</evidence>
<dbReference type="SMART" id="SM00729">
    <property type="entry name" value="Elp3"/>
    <property type="match status" value="1"/>
</dbReference>
<evidence type="ECO:0000256" key="4">
    <source>
        <dbReference type="ARBA" id="ARBA00005493"/>
    </source>
</evidence>
<evidence type="ECO:0000256" key="12">
    <source>
        <dbReference type="ARBA" id="ARBA00023002"/>
    </source>
</evidence>
<evidence type="ECO:0000256" key="8">
    <source>
        <dbReference type="ARBA" id="ARBA00022485"/>
    </source>
</evidence>
<organism evidence="21 22">
    <name type="scientific">Cupriavidus gilardii</name>
    <dbReference type="NCBI Taxonomy" id="82541"/>
    <lineage>
        <taxon>Bacteria</taxon>
        <taxon>Pseudomonadati</taxon>
        <taxon>Pseudomonadota</taxon>
        <taxon>Betaproteobacteria</taxon>
        <taxon>Burkholderiales</taxon>
        <taxon>Burkholderiaceae</taxon>
        <taxon>Cupriavidus</taxon>
    </lineage>
</organism>
<dbReference type="GO" id="GO:0004109">
    <property type="term" value="F:coproporphyrinogen oxidase activity"/>
    <property type="evidence" value="ECO:0007669"/>
    <property type="project" value="InterPro"/>
</dbReference>
<dbReference type="PANTHER" id="PTHR13932">
    <property type="entry name" value="COPROPORPHYRINIGEN III OXIDASE"/>
    <property type="match status" value="1"/>
</dbReference>
<reference evidence="21 22" key="1">
    <citation type="submission" date="2020-05" db="EMBL/GenBank/DDBJ databases">
        <title>MicrobeNet Type strains.</title>
        <authorList>
            <person name="Nicholson A.C."/>
        </authorList>
    </citation>
    <scope>NUCLEOTIDE SEQUENCE [LARGE SCALE GENOMIC DNA]</scope>
    <source>
        <strain evidence="21 22">ATCC 700815</strain>
    </source>
</reference>
<dbReference type="InterPro" id="IPR006638">
    <property type="entry name" value="Elp3/MiaA/NifB-like_rSAM"/>
</dbReference>
<keyword evidence="8" id="KW-0004">4Fe-4S</keyword>
<dbReference type="InterPro" id="IPR034505">
    <property type="entry name" value="Coproporphyrinogen-III_oxidase"/>
</dbReference>
<dbReference type="EC" id="1.3.98.3" evidence="6"/>
<dbReference type="InterPro" id="IPR058240">
    <property type="entry name" value="rSAM_sf"/>
</dbReference>
<comment type="subunit">
    <text evidence="5">Monomer.</text>
</comment>
<dbReference type="EMBL" id="JABEMD010000011">
    <property type="protein sequence ID" value="NNH10939.1"/>
    <property type="molecule type" value="Genomic_DNA"/>
</dbReference>
<comment type="cofactor">
    <cofactor evidence="1">
        <name>[4Fe-4S] cluster</name>
        <dbReference type="ChEBI" id="CHEBI:49883"/>
    </cofactor>
</comment>
<proteinExistence type="inferred from homology"/>
<evidence type="ECO:0000256" key="13">
    <source>
        <dbReference type="ARBA" id="ARBA00023004"/>
    </source>
</evidence>
<dbReference type="Pfam" id="PF06969">
    <property type="entry name" value="HemN_C"/>
    <property type="match status" value="1"/>
</dbReference>
<keyword evidence="9" id="KW-0963">Cytoplasm</keyword>
<comment type="similarity">
    <text evidence="4">Belongs to the anaerobic coproporphyrinogen-III oxidase family.</text>
</comment>
<dbReference type="Gene3D" id="1.10.10.920">
    <property type="match status" value="1"/>
</dbReference>
<keyword evidence="13" id="KW-0408">Iron</keyword>
<name>A0A849BK14_9BURK</name>
<dbReference type="AlphaFoldDB" id="A0A849BK14"/>
<dbReference type="InterPro" id="IPR007197">
    <property type="entry name" value="rSAM"/>
</dbReference>
<evidence type="ECO:0000259" key="20">
    <source>
        <dbReference type="PROSITE" id="PS51918"/>
    </source>
</evidence>
<evidence type="ECO:0000256" key="19">
    <source>
        <dbReference type="SAM" id="MobiDB-lite"/>
    </source>
</evidence>
<evidence type="ECO:0000256" key="3">
    <source>
        <dbReference type="ARBA" id="ARBA00004785"/>
    </source>
</evidence>
<evidence type="ECO:0000256" key="15">
    <source>
        <dbReference type="ARBA" id="ARBA00023244"/>
    </source>
</evidence>
<dbReference type="RefSeq" id="WP_151022890.1">
    <property type="nucleotide sequence ID" value="NZ_BAAAEB010000006.1"/>
</dbReference>
<dbReference type="SFLD" id="SFLDG01065">
    <property type="entry name" value="anaerobic_coproporphyrinogen-I"/>
    <property type="match status" value="1"/>
</dbReference>
<evidence type="ECO:0000256" key="2">
    <source>
        <dbReference type="ARBA" id="ARBA00004496"/>
    </source>
</evidence>
<protein>
    <recommendedName>
        <fullName evidence="7">Oxygen-independent coproporphyrinogen III oxidase</fullName>
        <ecNumber evidence="6">1.3.98.3</ecNumber>
    </recommendedName>
    <alternativeName>
        <fullName evidence="17">Coproporphyrinogen III dehydrogenase</fullName>
    </alternativeName>
</protein>
<dbReference type="InterPro" id="IPR004558">
    <property type="entry name" value="Coprogen_oxidase_HemN"/>
</dbReference>
<dbReference type="PANTHER" id="PTHR13932:SF6">
    <property type="entry name" value="OXYGEN-INDEPENDENT COPROPORPHYRINOGEN III OXIDASE"/>
    <property type="match status" value="1"/>
</dbReference>
<gene>
    <name evidence="21" type="primary">hemN</name>
    <name evidence="21" type="ORF">HLB16_08600</name>
</gene>
<sequence length="547" mass="60205">MVTTVPHFAREAAAEVARDTAPPAAAHSVIRRADLADFRGLAERIDVNGPRYTSYPTADRFHAGFGEDAYLAALDDCRAAGAGAPLSLYLHIPFCENICYYCGCNKIITRDHGRSARYVRYLAREMALVAARLGEPRPVVQSHWGGGTPTFLDPAEMRQVMAALHRHFDLRADGEHSIEIDPRRVDDERMALLAELGFNRVSLGVQDFDPEVQAAIHRVQPVEDTRRVVAASRRLGFLSISMDLIYGLPHQTAARFGATIDRVLEMRPDRLSLYSYAHLPHVFKPQRRIDEAAMPSAGEKLDILVSAIERLTAAGYVYIGMDHFALPDDALARAQREGRLQRNFQGYATHAGDDQLGFGISAIGAVAGRYVQNARTLDEYYGALDAGRLPVLRGHVSDADDRLRKDVIGALMCHGELDTAEVAWRHGIDFDARFAAERAELASLAEQGLVRISDERIDVTPLGRLLVRRVAMVFDRYLRDERAAAAQPGSDRVPDSKSEPASDPVSGPALNPVSDPASQRPAAHPLRRMPPISRSGAAPTVRYSRVV</sequence>
<evidence type="ECO:0000256" key="10">
    <source>
        <dbReference type="ARBA" id="ARBA00022691"/>
    </source>
</evidence>
<keyword evidence="10" id="KW-0949">S-adenosyl-L-methionine</keyword>
<dbReference type="Pfam" id="PF04055">
    <property type="entry name" value="Radical_SAM"/>
    <property type="match status" value="1"/>
</dbReference>
<dbReference type="FunFam" id="3.80.30.20:FF:000012">
    <property type="entry name" value="Coproporphyrinogen-III oxidase"/>
    <property type="match status" value="1"/>
</dbReference>
<dbReference type="GO" id="GO:0046872">
    <property type="term" value="F:metal ion binding"/>
    <property type="evidence" value="ECO:0007669"/>
    <property type="project" value="UniProtKB-KW"/>
</dbReference>
<keyword evidence="15" id="KW-0627">Porphyrin biosynthesis</keyword>
<evidence type="ECO:0000256" key="1">
    <source>
        <dbReference type="ARBA" id="ARBA00001966"/>
    </source>
</evidence>
<evidence type="ECO:0000256" key="7">
    <source>
        <dbReference type="ARBA" id="ARBA00020156"/>
    </source>
</evidence>
<dbReference type="UniPathway" id="UPA00251">
    <property type="reaction ID" value="UER00323"/>
</dbReference>
<evidence type="ECO:0000256" key="11">
    <source>
        <dbReference type="ARBA" id="ARBA00022723"/>
    </source>
</evidence>
<evidence type="ECO:0000313" key="21">
    <source>
        <dbReference type="EMBL" id="NNH10939.1"/>
    </source>
</evidence>
<dbReference type="GO" id="GO:0006782">
    <property type="term" value="P:protoporphyrinogen IX biosynthetic process"/>
    <property type="evidence" value="ECO:0007669"/>
    <property type="project" value="UniProtKB-UniPathway"/>
</dbReference>
<evidence type="ECO:0000256" key="9">
    <source>
        <dbReference type="ARBA" id="ARBA00022490"/>
    </source>
</evidence>
<keyword evidence="12 21" id="KW-0560">Oxidoreductase</keyword>
<dbReference type="InterPro" id="IPR010723">
    <property type="entry name" value="HemN_C"/>
</dbReference>
<comment type="pathway">
    <text evidence="3">Porphyrin-containing compound metabolism; protoporphyrin-IX biosynthesis; protoporphyrinogen-IX from coproporphyrinogen-III (AdoMet route): step 1/1.</text>
</comment>
<accession>A0A849BK14</accession>
<dbReference type="Proteomes" id="UP000542973">
    <property type="component" value="Unassembled WGS sequence"/>
</dbReference>
<evidence type="ECO:0000256" key="18">
    <source>
        <dbReference type="ARBA" id="ARBA00048321"/>
    </source>
</evidence>
<dbReference type="SUPFAM" id="SSF102114">
    <property type="entry name" value="Radical SAM enzymes"/>
    <property type="match status" value="1"/>
</dbReference>
<dbReference type="FunFam" id="1.10.10.920:FF:000001">
    <property type="entry name" value="Coproporphyrinogen-III oxidase"/>
    <property type="match status" value="1"/>
</dbReference>